<dbReference type="Proteomes" id="UP001597322">
    <property type="component" value="Unassembled WGS sequence"/>
</dbReference>
<protein>
    <submittedName>
        <fullName evidence="1">Ester cyclase</fullName>
    </submittedName>
</protein>
<evidence type="ECO:0000313" key="2">
    <source>
        <dbReference type="Proteomes" id="UP001597322"/>
    </source>
</evidence>
<keyword evidence="2" id="KW-1185">Reference proteome</keyword>
<dbReference type="PANTHER" id="PTHR38436">
    <property type="entry name" value="POLYKETIDE CYCLASE SNOAL-LIKE DOMAIN"/>
    <property type="match status" value="1"/>
</dbReference>
<dbReference type="SUPFAM" id="SSF54427">
    <property type="entry name" value="NTF2-like"/>
    <property type="match status" value="1"/>
</dbReference>
<organism evidence="1 2">
    <name type="scientific">Rhizobium helianthi</name>
    <dbReference type="NCBI Taxonomy" id="1132695"/>
    <lineage>
        <taxon>Bacteria</taxon>
        <taxon>Pseudomonadati</taxon>
        <taxon>Pseudomonadota</taxon>
        <taxon>Alphaproteobacteria</taxon>
        <taxon>Hyphomicrobiales</taxon>
        <taxon>Rhizobiaceae</taxon>
        <taxon>Rhizobium/Agrobacterium group</taxon>
        <taxon>Rhizobium</taxon>
    </lineage>
</organism>
<dbReference type="RefSeq" id="WP_377396767.1">
    <property type="nucleotide sequence ID" value="NZ_JBHUEQ010000004.1"/>
</dbReference>
<evidence type="ECO:0000313" key="1">
    <source>
        <dbReference type="EMBL" id="MFD1744581.1"/>
    </source>
</evidence>
<dbReference type="InterPro" id="IPR032710">
    <property type="entry name" value="NTF2-like_dom_sf"/>
</dbReference>
<dbReference type="EMBL" id="JBHUEQ010000004">
    <property type="protein sequence ID" value="MFD1744581.1"/>
    <property type="molecule type" value="Genomic_DNA"/>
</dbReference>
<dbReference type="PANTHER" id="PTHR38436:SF1">
    <property type="entry name" value="ESTER CYCLASE"/>
    <property type="match status" value="1"/>
</dbReference>
<reference evidence="2" key="1">
    <citation type="journal article" date="2019" name="Int. J. Syst. Evol. Microbiol.">
        <title>The Global Catalogue of Microorganisms (GCM) 10K type strain sequencing project: providing services to taxonomists for standard genome sequencing and annotation.</title>
        <authorList>
            <consortium name="The Broad Institute Genomics Platform"/>
            <consortium name="The Broad Institute Genome Sequencing Center for Infectious Disease"/>
            <person name="Wu L."/>
            <person name="Ma J."/>
        </authorList>
    </citation>
    <scope>NUCLEOTIDE SEQUENCE [LARGE SCALE GENOMIC DNA]</scope>
    <source>
        <strain evidence="2">CG52</strain>
    </source>
</reference>
<sequence length="150" mass="16201">MSSPTRLIRELYAAAEGLTLDLKKFVSCFSDDSYVRNVPTGQEFRGEEIAMVASGMADAFPDVHREIFDIYEMNDVIVVELAIQGTHQGALVTPGGTIPATGKTIDVPCCDVFHIKNGKVISFHCYNTASVMMQQLGILGASKPQGQSAT</sequence>
<dbReference type="Pfam" id="PF07366">
    <property type="entry name" value="SnoaL"/>
    <property type="match status" value="1"/>
</dbReference>
<proteinExistence type="predicted"/>
<dbReference type="Gene3D" id="3.10.450.50">
    <property type="match status" value="1"/>
</dbReference>
<name>A0ABW4M234_9HYPH</name>
<dbReference type="InterPro" id="IPR009959">
    <property type="entry name" value="Cyclase_SnoaL-like"/>
</dbReference>
<gene>
    <name evidence="1" type="ORF">ACFSE1_03820</name>
</gene>
<comment type="caution">
    <text evidence="1">The sequence shown here is derived from an EMBL/GenBank/DDBJ whole genome shotgun (WGS) entry which is preliminary data.</text>
</comment>
<accession>A0ABW4M234</accession>